<keyword evidence="1" id="KW-0472">Membrane</keyword>
<dbReference type="NCBIfam" id="TIGR04200">
    <property type="entry name" value="targ_of_XrtJ"/>
    <property type="match status" value="1"/>
</dbReference>
<dbReference type="EMBL" id="JACHDY010000004">
    <property type="protein sequence ID" value="MBB5318212.1"/>
    <property type="molecule type" value="Genomic_DNA"/>
</dbReference>
<reference evidence="3" key="1">
    <citation type="submission" date="2020-08" db="EMBL/GenBank/DDBJ databases">
        <title>Genomic Encyclopedia of Type Strains, Phase IV (KMG-V): Genome sequencing to study the core and pangenomes of soil and plant-associated prokaryotes.</title>
        <authorList>
            <person name="Whitman W."/>
        </authorList>
    </citation>
    <scope>NUCLEOTIDE SEQUENCE [LARGE SCALE GENOMIC DNA]</scope>
    <source>
        <strain evidence="3">M8UP27</strain>
    </source>
</reference>
<proteinExistence type="predicted"/>
<feature type="signal peptide" evidence="2">
    <location>
        <begin position="1"/>
        <end position="23"/>
    </location>
</feature>
<evidence type="ECO:0000256" key="1">
    <source>
        <dbReference type="SAM" id="Phobius"/>
    </source>
</evidence>
<keyword evidence="1" id="KW-1133">Transmembrane helix</keyword>
<keyword evidence="2" id="KW-0732">Signal</keyword>
<accession>A0A7W8IJC4</accession>
<protein>
    <submittedName>
        <fullName evidence="3">XrtJ-associated TM-motif-TM protein</fullName>
    </submittedName>
</protein>
<evidence type="ECO:0000313" key="4">
    <source>
        <dbReference type="Proteomes" id="UP000568106"/>
    </source>
</evidence>
<evidence type="ECO:0000313" key="3">
    <source>
        <dbReference type="EMBL" id="MBB5318212.1"/>
    </source>
</evidence>
<comment type="caution">
    <text evidence="3">The sequence shown here is derived from an EMBL/GenBank/DDBJ whole genome shotgun (WGS) entry which is preliminary data.</text>
</comment>
<organism evidence="3 4">
    <name type="scientific">Tunturiibacter empetritectus</name>
    <dbReference type="NCBI Taxonomy" id="3069691"/>
    <lineage>
        <taxon>Bacteria</taxon>
        <taxon>Pseudomonadati</taxon>
        <taxon>Acidobacteriota</taxon>
        <taxon>Terriglobia</taxon>
        <taxon>Terriglobales</taxon>
        <taxon>Acidobacteriaceae</taxon>
        <taxon>Tunturiibacter</taxon>
    </lineage>
</organism>
<keyword evidence="4" id="KW-1185">Reference proteome</keyword>
<dbReference type="Proteomes" id="UP000568106">
    <property type="component" value="Unassembled WGS sequence"/>
</dbReference>
<dbReference type="AlphaFoldDB" id="A0A7W8IJC4"/>
<name>A0A7W8IJC4_9BACT</name>
<dbReference type="InterPro" id="IPR026477">
    <property type="entry name" value="Targ_of_XrtJ"/>
</dbReference>
<feature type="transmembrane region" description="Helical" evidence="1">
    <location>
        <begin position="33"/>
        <end position="53"/>
    </location>
</feature>
<sequence>MKKTCLLLAGIALLSSVALPLHAQDGCVNSPENPTAILAVVGSAGAFFVSVRARIKARRNSSK</sequence>
<keyword evidence="1" id="KW-0812">Transmembrane</keyword>
<feature type="chain" id="PRO_5031381773" evidence="2">
    <location>
        <begin position="24"/>
        <end position="63"/>
    </location>
</feature>
<evidence type="ECO:0000256" key="2">
    <source>
        <dbReference type="SAM" id="SignalP"/>
    </source>
</evidence>
<gene>
    <name evidence="3" type="ORF">HDF09_002909</name>
</gene>